<feature type="transmembrane region" description="Helical" evidence="1">
    <location>
        <begin position="80"/>
        <end position="100"/>
    </location>
</feature>
<gene>
    <name evidence="2" type="ORF">H7993_11020</name>
</gene>
<reference evidence="2 3" key="1">
    <citation type="submission" date="2020-08" db="EMBL/GenBank/DDBJ databases">
        <title>Pseudomonas sp. nov.</title>
        <authorList>
            <person name="Gieschler S."/>
            <person name="Fiedler G."/>
            <person name="Brinks E."/>
            <person name="Boehnlein C."/>
            <person name="Franz C.M.A.P."/>
            <person name="Kabisch J."/>
        </authorList>
    </citation>
    <scope>NUCLEOTIDE SEQUENCE [LARGE SCALE GENOMIC DNA]</scope>
    <source>
        <strain evidence="2 3">MBT-2</strain>
    </source>
</reference>
<feature type="transmembrane region" description="Helical" evidence="1">
    <location>
        <begin position="56"/>
        <end position="74"/>
    </location>
</feature>
<dbReference type="Proteomes" id="UP000546173">
    <property type="component" value="Unassembled WGS sequence"/>
</dbReference>
<dbReference type="EMBL" id="JACMYH010000002">
    <property type="protein sequence ID" value="MBC2678916.1"/>
    <property type="molecule type" value="Genomic_DNA"/>
</dbReference>
<dbReference type="AlphaFoldDB" id="A0A7X1KTL9"/>
<sequence>MSVILISIVCIIFWTTVSWLSGTAEPWDAAGYWTTVYPAALVLSAILGAMFLRFSLIAGAIVMFAQLPVVVVSAGVSPLLAAGVIYVALLSIPAMMISWVSGKLRLFCSG</sequence>
<evidence type="ECO:0000313" key="2">
    <source>
        <dbReference type="EMBL" id="MBC2678916.1"/>
    </source>
</evidence>
<accession>A0A7X1KTL9</accession>
<protein>
    <submittedName>
        <fullName evidence="2">Uncharacterized protein</fullName>
    </submittedName>
</protein>
<evidence type="ECO:0000256" key="1">
    <source>
        <dbReference type="SAM" id="Phobius"/>
    </source>
</evidence>
<keyword evidence="1" id="KW-0472">Membrane</keyword>
<name>A0A7X1KTL9_9PSED</name>
<dbReference type="RefSeq" id="WP_185794399.1">
    <property type="nucleotide sequence ID" value="NZ_JACMYH010000002.1"/>
</dbReference>
<organism evidence="2 3">
    <name type="scientific">Pseudomonas baltica</name>
    <dbReference type="NCBI Taxonomy" id="2762576"/>
    <lineage>
        <taxon>Bacteria</taxon>
        <taxon>Pseudomonadati</taxon>
        <taxon>Pseudomonadota</taxon>
        <taxon>Gammaproteobacteria</taxon>
        <taxon>Pseudomonadales</taxon>
        <taxon>Pseudomonadaceae</taxon>
        <taxon>Pseudomonas</taxon>
    </lineage>
</organism>
<keyword evidence="1" id="KW-0812">Transmembrane</keyword>
<keyword evidence="1" id="KW-1133">Transmembrane helix</keyword>
<evidence type="ECO:0000313" key="3">
    <source>
        <dbReference type="Proteomes" id="UP000546173"/>
    </source>
</evidence>
<feature type="transmembrane region" description="Helical" evidence="1">
    <location>
        <begin position="30"/>
        <end position="49"/>
    </location>
</feature>
<keyword evidence="3" id="KW-1185">Reference proteome</keyword>
<proteinExistence type="predicted"/>
<comment type="caution">
    <text evidence="2">The sequence shown here is derived from an EMBL/GenBank/DDBJ whole genome shotgun (WGS) entry which is preliminary data.</text>
</comment>